<dbReference type="AlphaFoldDB" id="A0A6I3SLY1"/>
<dbReference type="SUPFAM" id="SSF55383">
    <property type="entry name" value="Copper amine oxidase, domain N"/>
    <property type="match status" value="2"/>
</dbReference>
<dbReference type="OrthoDB" id="2081723at2"/>
<comment type="caution">
    <text evidence="3">The sequence shown here is derived from an EMBL/GenBank/DDBJ whole genome shotgun (WGS) entry which is preliminary data.</text>
</comment>
<organism evidence="3 4">
    <name type="scientific">Heliobacterium mobile</name>
    <name type="common">Heliobacillus mobilis</name>
    <dbReference type="NCBI Taxonomy" id="28064"/>
    <lineage>
        <taxon>Bacteria</taxon>
        <taxon>Bacillati</taxon>
        <taxon>Bacillota</taxon>
        <taxon>Clostridia</taxon>
        <taxon>Eubacteriales</taxon>
        <taxon>Heliobacteriaceae</taxon>
        <taxon>Heliobacterium</taxon>
    </lineage>
</organism>
<dbReference type="EMBL" id="WNKU01000016">
    <property type="protein sequence ID" value="MTV49899.1"/>
    <property type="molecule type" value="Genomic_DNA"/>
</dbReference>
<dbReference type="InterPro" id="IPR012854">
    <property type="entry name" value="Cu_amine_oxidase-like_N"/>
</dbReference>
<gene>
    <name evidence="3" type="ORF">GJ688_13040</name>
</gene>
<feature type="domain" description="Copper amine oxidase-like N-terminal" evidence="2">
    <location>
        <begin position="326"/>
        <end position="437"/>
    </location>
</feature>
<sequence length="446" mass="48324">MKTSNPRSKAKNWILLSAALPLLSFLPVSPCEASATYSVVSASPVQANSYFDRKIRIEVPSGALESGETDEVQLRFNSGVSVQSITYRIPKTVESAPNMFEAGTGELRGGGNEFTLTVTGSGGSGDGVIYLDLNGITAKSSVHDVRVSFEAASGSIFQPERASLTSDQMADYDYTVRTGAQASSTDANAISIDVEESEVGSLKSRNAVTLELPYPLVWDLAKAKLDVVRGDLQLSAPSLSADRRTLSISVERPSHQVSTFLLTGLSVSDPTGEKTQPYDYFVKTGGSSRSGADQFQARFIPAPKKPQVESPEKVAVFTVNDRMCMINGKEASLDAAPFISQDRLYLPIRAVAEAIQIKPEDIAWEANEGEVRVNLRKDGHRLSLTTGNAQLEDSRKGTMLMDVVPVISPENRVFLPARWIVEPFGYTMEWDALAQKASILRPHLGN</sequence>
<feature type="signal peptide" evidence="1">
    <location>
        <begin position="1"/>
        <end position="33"/>
    </location>
</feature>
<dbReference type="Proteomes" id="UP000430670">
    <property type="component" value="Unassembled WGS sequence"/>
</dbReference>
<dbReference type="Gene3D" id="3.30.457.10">
    <property type="entry name" value="Copper amine oxidase-like, N-terminal domain"/>
    <property type="match status" value="1"/>
</dbReference>
<keyword evidence="1" id="KW-0732">Signal</keyword>
<protein>
    <recommendedName>
        <fullName evidence="2">Copper amine oxidase-like N-terminal domain-containing protein</fullName>
    </recommendedName>
</protein>
<dbReference type="InterPro" id="IPR036582">
    <property type="entry name" value="Mao_N_sf"/>
</dbReference>
<accession>A0A6I3SLY1</accession>
<evidence type="ECO:0000313" key="3">
    <source>
        <dbReference type="EMBL" id="MTV49899.1"/>
    </source>
</evidence>
<name>A0A6I3SLY1_HELMO</name>
<evidence type="ECO:0000313" key="4">
    <source>
        <dbReference type="Proteomes" id="UP000430670"/>
    </source>
</evidence>
<proteinExistence type="predicted"/>
<feature type="chain" id="PRO_5038569192" description="Copper amine oxidase-like N-terminal domain-containing protein" evidence="1">
    <location>
        <begin position="34"/>
        <end position="446"/>
    </location>
</feature>
<keyword evidence="4" id="KW-1185">Reference proteome</keyword>
<dbReference type="RefSeq" id="WP_155476996.1">
    <property type="nucleotide sequence ID" value="NZ_WNKU01000016.1"/>
</dbReference>
<evidence type="ECO:0000256" key="1">
    <source>
        <dbReference type="SAM" id="SignalP"/>
    </source>
</evidence>
<evidence type="ECO:0000259" key="2">
    <source>
        <dbReference type="Pfam" id="PF07833"/>
    </source>
</evidence>
<reference evidence="3 4" key="1">
    <citation type="submission" date="2019-11" db="EMBL/GenBank/DDBJ databases">
        <title>Whole-genome sequence of a the green, strictly anaerobic photosynthetic bacterium Heliobacillus mobilis DSM 6151.</title>
        <authorList>
            <person name="Kyndt J.A."/>
            <person name="Meyer T.E."/>
        </authorList>
    </citation>
    <scope>NUCLEOTIDE SEQUENCE [LARGE SCALE GENOMIC DNA]</scope>
    <source>
        <strain evidence="3 4">DSM 6151</strain>
    </source>
</reference>
<dbReference type="Pfam" id="PF07833">
    <property type="entry name" value="Cu_amine_oxidN1"/>
    <property type="match status" value="1"/>
</dbReference>